<dbReference type="PROSITE" id="PS01358">
    <property type="entry name" value="ZF_RANBP2_1"/>
    <property type="match status" value="1"/>
</dbReference>
<evidence type="ECO:0000256" key="1">
    <source>
        <dbReference type="ARBA" id="ARBA00022723"/>
    </source>
</evidence>
<keyword evidence="7" id="KW-1185">Reference proteome</keyword>
<dbReference type="GO" id="GO:0008270">
    <property type="term" value="F:zinc ion binding"/>
    <property type="evidence" value="ECO:0007669"/>
    <property type="project" value="UniProtKB-KW"/>
</dbReference>
<dbReference type="OrthoDB" id="9837000at2759"/>
<evidence type="ECO:0000313" key="7">
    <source>
        <dbReference type="Proteomes" id="UP000194236"/>
    </source>
</evidence>
<gene>
    <name evidence="6" type="ORF">BLA29_008364</name>
</gene>
<dbReference type="EMBL" id="MUJZ01039968">
    <property type="protein sequence ID" value="OTF75876.1"/>
    <property type="molecule type" value="Genomic_DNA"/>
</dbReference>
<dbReference type="Proteomes" id="UP000194236">
    <property type="component" value="Unassembled WGS sequence"/>
</dbReference>
<sequence length="253" mass="29360">MKRSKSTYSMNGNCNHYEEEDVPHNKTSYSDRSLKLMHAPSPTLSMKSAKSFSDRYCYSDVSDSSSSSQSRNKVNRVVRDAKRKIESKVWADDEKEILNEPRQWSCIFCTFMNDSDRNVCDICCKTRILSNPEQILSNDCNNRIDKTSFSTETTEQKQDNFFDESFLSEQIRIEKEEENELRVTEENKNLKINHSISEPSSIKKSEKSTNIDEKTLLNDDNSKVLEHEKIVAKIIEEKITEQFEKLKLSPPVT</sequence>
<evidence type="ECO:0000256" key="4">
    <source>
        <dbReference type="SAM" id="MobiDB-lite"/>
    </source>
</evidence>
<evidence type="ECO:0000259" key="5">
    <source>
        <dbReference type="PROSITE" id="PS01358"/>
    </source>
</evidence>
<keyword evidence="1" id="KW-0479">Metal-binding</keyword>
<name>A0A1Y3B8D6_EURMA</name>
<reference evidence="6 7" key="1">
    <citation type="submission" date="2017-03" db="EMBL/GenBank/DDBJ databases">
        <title>Genome Survey of Euroglyphus maynei.</title>
        <authorList>
            <person name="Arlian L.G."/>
            <person name="Morgan M.S."/>
            <person name="Rider S.D."/>
        </authorList>
    </citation>
    <scope>NUCLEOTIDE SEQUENCE [LARGE SCALE GENOMIC DNA]</scope>
    <source>
        <strain evidence="6">Arlian Lab</strain>
        <tissue evidence="6">Whole body</tissue>
    </source>
</reference>
<accession>A0A1Y3B8D6</accession>
<evidence type="ECO:0000313" key="6">
    <source>
        <dbReference type="EMBL" id="OTF75876.1"/>
    </source>
</evidence>
<feature type="compositionally biased region" description="Polar residues" evidence="4">
    <location>
        <begin position="1"/>
        <end position="14"/>
    </location>
</feature>
<organism evidence="6 7">
    <name type="scientific">Euroglyphus maynei</name>
    <name type="common">Mayne's house dust mite</name>
    <dbReference type="NCBI Taxonomy" id="6958"/>
    <lineage>
        <taxon>Eukaryota</taxon>
        <taxon>Metazoa</taxon>
        <taxon>Ecdysozoa</taxon>
        <taxon>Arthropoda</taxon>
        <taxon>Chelicerata</taxon>
        <taxon>Arachnida</taxon>
        <taxon>Acari</taxon>
        <taxon>Acariformes</taxon>
        <taxon>Sarcoptiformes</taxon>
        <taxon>Astigmata</taxon>
        <taxon>Psoroptidia</taxon>
        <taxon>Analgoidea</taxon>
        <taxon>Pyroglyphidae</taxon>
        <taxon>Pyroglyphinae</taxon>
        <taxon>Euroglyphus</taxon>
    </lineage>
</organism>
<feature type="non-terminal residue" evidence="6">
    <location>
        <position position="253"/>
    </location>
</feature>
<dbReference type="AlphaFoldDB" id="A0A1Y3B8D6"/>
<protein>
    <recommendedName>
        <fullName evidence="5">RanBP2-type domain-containing protein</fullName>
    </recommendedName>
</protein>
<feature type="region of interest" description="Disordered" evidence="4">
    <location>
        <begin position="1"/>
        <end position="28"/>
    </location>
</feature>
<keyword evidence="3" id="KW-0862">Zinc</keyword>
<evidence type="ECO:0000256" key="2">
    <source>
        <dbReference type="ARBA" id="ARBA00022771"/>
    </source>
</evidence>
<dbReference type="SUPFAM" id="SSF90209">
    <property type="entry name" value="Ran binding protein zinc finger-like"/>
    <property type="match status" value="1"/>
</dbReference>
<evidence type="ECO:0000256" key="3">
    <source>
        <dbReference type="ARBA" id="ARBA00022833"/>
    </source>
</evidence>
<dbReference type="Gene3D" id="2.30.30.380">
    <property type="entry name" value="Zn-finger domain of Sec23/24"/>
    <property type="match status" value="1"/>
</dbReference>
<proteinExistence type="predicted"/>
<comment type="caution">
    <text evidence="6">The sequence shown here is derived from an EMBL/GenBank/DDBJ whole genome shotgun (WGS) entry which is preliminary data.</text>
</comment>
<dbReference type="InterPro" id="IPR036443">
    <property type="entry name" value="Znf_RanBP2_sf"/>
</dbReference>
<dbReference type="InterPro" id="IPR001876">
    <property type="entry name" value="Znf_RanBP2"/>
</dbReference>
<keyword evidence="2" id="KW-0863">Zinc-finger</keyword>
<feature type="domain" description="RanBP2-type" evidence="5">
    <location>
        <begin position="104"/>
        <end position="123"/>
    </location>
</feature>